<comment type="caution">
    <text evidence="2">The sequence shown here is derived from an EMBL/GenBank/DDBJ whole genome shotgun (WGS) entry which is preliminary data.</text>
</comment>
<gene>
    <name evidence="2" type="ORF">A8U91_00487</name>
</gene>
<sequence length="37" mass="4368">MKRSQIKKRPMSDTTLAQLESEATEYREQDGHGLYLR</sequence>
<evidence type="ECO:0000256" key="1">
    <source>
        <dbReference type="SAM" id="MobiDB-lite"/>
    </source>
</evidence>
<feature type="region of interest" description="Disordered" evidence="1">
    <location>
        <begin position="1"/>
        <end position="37"/>
    </location>
</feature>
<reference evidence="2 3" key="1">
    <citation type="submission" date="2016-06" db="EMBL/GenBank/DDBJ databases">
        <title>Genome sequence of halotolerant plant growth promoting strain of Halomonas elongata HEK1 isolated from salterns of Rann of Kutch, Gujarat, India.</title>
        <authorList>
            <person name="Gaba S."/>
            <person name="Singh R.N."/>
            <person name="Abrol S."/>
            <person name="Kaushik R."/>
            <person name="Saxena A.K."/>
        </authorList>
    </citation>
    <scope>NUCLEOTIDE SEQUENCE [LARGE SCALE GENOMIC DNA]</scope>
    <source>
        <strain evidence="2 3">HEK1</strain>
    </source>
</reference>
<dbReference type="Proteomes" id="UP000092504">
    <property type="component" value="Unassembled WGS sequence"/>
</dbReference>
<dbReference type="EMBL" id="MAJD01000001">
    <property type="protein sequence ID" value="OBX36150.1"/>
    <property type="molecule type" value="Genomic_DNA"/>
</dbReference>
<name>A0A1B8P1P0_HALEL</name>
<evidence type="ECO:0000313" key="2">
    <source>
        <dbReference type="EMBL" id="OBX36150.1"/>
    </source>
</evidence>
<dbReference type="AlphaFoldDB" id="A0A1B8P1P0"/>
<proteinExistence type="predicted"/>
<accession>A0A1B8P1P0</accession>
<organism evidence="2 3">
    <name type="scientific">Halomonas elongata</name>
    <dbReference type="NCBI Taxonomy" id="2746"/>
    <lineage>
        <taxon>Bacteria</taxon>
        <taxon>Pseudomonadati</taxon>
        <taxon>Pseudomonadota</taxon>
        <taxon>Gammaproteobacteria</taxon>
        <taxon>Oceanospirillales</taxon>
        <taxon>Halomonadaceae</taxon>
        <taxon>Halomonas</taxon>
    </lineage>
</organism>
<protein>
    <submittedName>
        <fullName evidence="2">Uncharacterized protein</fullName>
    </submittedName>
</protein>
<evidence type="ECO:0000313" key="3">
    <source>
        <dbReference type="Proteomes" id="UP000092504"/>
    </source>
</evidence>